<dbReference type="AlphaFoldDB" id="A0A4C1UK28"/>
<protein>
    <submittedName>
        <fullName evidence="1">Uncharacterized protein</fullName>
    </submittedName>
</protein>
<evidence type="ECO:0000313" key="1">
    <source>
        <dbReference type="EMBL" id="GBP26785.1"/>
    </source>
</evidence>
<gene>
    <name evidence="1" type="ORF">EVAR_81150_1</name>
</gene>
<sequence length="137" mass="15050">MTKNSTRIFVERSNLFNRRSAIDVFSASPPTDVLIPDAETRPRCSDRTITSRRNAQLKNSSHATVIHRLAGGGELAGVGGDLPPGPRSTLSVFVPPRFMFPGTLSSGGRRRFFLFWVCSDGRGGSTFLSFRGWMSTQ</sequence>
<dbReference type="Proteomes" id="UP000299102">
    <property type="component" value="Unassembled WGS sequence"/>
</dbReference>
<accession>A0A4C1UK28</accession>
<comment type="caution">
    <text evidence="1">The sequence shown here is derived from an EMBL/GenBank/DDBJ whole genome shotgun (WGS) entry which is preliminary data.</text>
</comment>
<dbReference type="EMBL" id="BGZK01000185">
    <property type="protein sequence ID" value="GBP26785.1"/>
    <property type="molecule type" value="Genomic_DNA"/>
</dbReference>
<keyword evidence="2" id="KW-1185">Reference proteome</keyword>
<proteinExistence type="predicted"/>
<reference evidence="1 2" key="1">
    <citation type="journal article" date="2019" name="Commun. Biol.">
        <title>The bagworm genome reveals a unique fibroin gene that provides high tensile strength.</title>
        <authorList>
            <person name="Kono N."/>
            <person name="Nakamura H."/>
            <person name="Ohtoshi R."/>
            <person name="Tomita M."/>
            <person name="Numata K."/>
            <person name="Arakawa K."/>
        </authorList>
    </citation>
    <scope>NUCLEOTIDE SEQUENCE [LARGE SCALE GENOMIC DNA]</scope>
</reference>
<evidence type="ECO:0000313" key="2">
    <source>
        <dbReference type="Proteomes" id="UP000299102"/>
    </source>
</evidence>
<name>A0A4C1UK28_EUMVA</name>
<organism evidence="1 2">
    <name type="scientific">Eumeta variegata</name>
    <name type="common">Bagworm moth</name>
    <name type="synonym">Eumeta japonica</name>
    <dbReference type="NCBI Taxonomy" id="151549"/>
    <lineage>
        <taxon>Eukaryota</taxon>
        <taxon>Metazoa</taxon>
        <taxon>Ecdysozoa</taxon>
        <taxon>Arthropoda</taxon>
        <taxon>Hexapoda</taxon>
        <taxon>Insecta</taxon>
        <taxon>Pterygota</taxon>
        <taxon>Neoptera</taxon>
        <taxon>Endopterygota</taxon>
        <taxon>Lepidoptera</taxon>
        <taxon>Glossata</taxon>
        <taxon>Ditrysia</taxon>
        <taxon>Tineoidea</taxon>
        <taxon>Psychidae</taxon>
        <taxon>Oiketicinae</taxon>
        <taxon>Eumeta</taxon>
    </lineage>
</organism>